<dbReference type="PANTHER" id="PTHR43719">
    <property type="entry name" value="TWO-COMPONENT HISTIDINE KINASE"/>
    <property type="match status" value="1"/>
</dbReference>
<dbReference type="PROSITE" id="PS50110">
    <property type="entry name" value="RESPONSE_REGULATORY"/>
    <property type="match status" value="1"/>
</dbReference>
<dbReference type="Pfam" id="PF02518">
    <property type="entry name" value="HATPase_c"/>
    <property type="match status" value="1"/>
</dbReference>
<dbReference type="Gene3D" id="3.30.565.10">
    <property type="entry name" value="Histidine kinase-like ATPase, C-terminal domain"/>
    <property type="match status" value="1"/>
</dbReference>
<dbReference type="Gene3D" id="1.10.287.130">
    <property type="match status" value="1"/>
</dbReference>
<feature type="compositionally biased region" description="Polar residues" evidence="4">
    <location>
        <begin position="228"/>
        <end position="256"/>
    </location>
</feature>
<evidence type="ECO:0000256" key="2">
    <source>
        <dbReference type="PROSITE-ProRule" id="PRU00169"/>
    </source>
</evidence>
<evidence type="ECO:0000259" key="6">
    <source>
        <dbReference type="PROSITE" id="PS50110"/>
    </source>
</evidence>
<dbReference type="InterPro" id="IPR001789">
    <property type="entry name" value="Sig_transdc_resp-reg_receiver"/>
</dbReference>
<feature type="region of interest" description="Disordered" evidence="4">
    <location>
        <begin position="228"/>
        <end position="263"/>
    </location>
</feature>
<evidence type="ECO:0000313" key="8">
    <source>
        <dbReference type="EMBL" id="KAK1752528.1"/>
    </source>
</evidence>
<dbReference type="Pfam" id="PF00512">
    <property type="entry name" value="HisKA"/>
    <property type="match status" value="1"/>
</dbReference>
<dbReference type="SUPFAM" id="SSF47384">
    <property type="entry name" value="Homodimeric domain of signal transducing histidine kinase"/>
    <property type="match status" value="1"/>
</dbReference>
<evidence type="ECO:0000259" key="5">
    <source>
        <dbReference type="PROSITE" id="PS50109"/>
    </source>
</evidence>
<dbReference type="CDD" id="cd17546">
    <property type="entry name" value="REC_hyHK_CKI1_RcsC-like"/>
    <property type="match status" value="1"/>
</dbReference>
<proteinExistence type="predicted"/>
<dbReference type="InterPro" id="IPR003661">
    <property type="entry name" value="HisK_dim/P_dom"/>
</dbReference>
<dbReference type="InterPro" id="IPR000014">
    <property type="entry name" value="PAS"/>
</dbReference>
<dbReference type="InterPro" id="IPR011006">
    <property type="entry name" value="CheY-like_superfamily"/>
</dbReference>
<dbReference type="CDD" id="cd00082">
    <property type="entry name" value="HisKA"/>
    <property type="match status" value="1"/>
</dbReference>
<feature type="compositionally biased region" description="Polar residues" evidence="4">
    <location>
        <begin position="413"/>
        <end position="428"/>
    </location>
</feature>
<evidence type="ECO:0000313" key="9">
    <source>
        <dbReference type="Proteomes" id="UP001239445"/>
    </source>
</evidence>
<dbReference type="InterPro" id="IPR035965">
    <property type="entry name" value="PAS-like_dom_sf"/>
</dbReference>
<dbReference type="SMART" id="SM00388">
    <property type="entry name" value="HisKA"/>
    <property type="match status" value="1"/>
</dbReference>
<feature type="region of interest" description="Disordered" evidence="4">
    <location>
        <begin position="107"/>
        <end position="152"/>
    </location>
</feature>
<comment type="caution">
    <text evidence="8">The sequence shown here is derived from an EMBL/GenBank/DDBJ whole genome shotgun (WGS) entry which is preliminary data.</text>
</comment>
<dbReference type="InterPro" id="IPR050956">
    <property type="entry name" value="2C_system_His_kinase"/>
</dbReference>
<dbReference type="InterPro" id="IPR005467">
    <property type="entry name" value="His_kinase_dom"/>
</dbReference>
<dbReference type="Pfam" id="PF00072">
    <property type="entry name" value="Response_reg"/>
    <property type="match status" value="1"/>
</dbReference>
<accession>A0AAJ0B6D2</accession>
<dbReference type="PROSITE" id="PS50109">
    <property type="entry name" value="HIS_KIN"/>
    <property type="match status" value="1"/>
</dbReference>
<dbReference type="CDD" id="cd00130">
    <property type="entry name" value="PAS"/>
    <property type="match status" value="1"/>
</dbReference>
<dbReference type="GO" id="GO:0000155">
    <property type="term" value="F:phosphorelay sensor kinase activity"/>
    <property type="evidence" value="ECO:0007669"/>
    <property type="project" value="InterPro"/>
</dbReference>
<organism evidence="8 9">
    <name type="scientific">Echria macrotheca</name>
    <dbReference type="NCBI Taxonomy" id="438768"/>
    <lineage>
        <taxon>Eukaryota</taxon>
        <taxon>Fungi</taxon>
        <taxon>Dikarya</taxon>
        <taxon>Ascomycota</taxon>
        <taxon>Pezizomycotina</taxon>
        <taxon>Sordariomycetes</taxon>
        <taxon>Sordariomycetidae</taxon>
        <taxon>Sordariales</taxon>
        <taxon>Schizotheciaceae</taxon>
        <taxon>Echria</taxon>
    </lineage>
</organism>
<dbReference type="Gene3D" id="3.30.450.20">
    <property type="entry name" value="PAS domain"/>
    <property type="match status" value="2"/>
</dbReference>
<feature type="compositionally biased region" description="Polar residues" evidence="4">
    <location>
        <begin position="1285"/>
        <end position="1298"/>
    </location>
</feature>
<feature type="region of interest" description="Disordered" evidence="4">
    <location>
        <begin position="413"/>
        <end position="445"/>
    </location>
</feature>
<evidence type="ECO:0000256" key="1">
    <source>
        <dbReference type="ARBA" id="ARBA00022553"/>
    </source>
</evidence>
<dbReference type="SUPFAM" id="SSF55874">
    <property type="entry name" value="ATPase domain of HSP90 chaperone/DNA topoisomerase II/histidine kinase"/>
    <property type="match status" value="1"/>
</dbReference>
<gene>
    <name evidence="8" type="ORF">QBC47DRAFT_59888</name>
</gene>
<dbReference type="InterPro" id="IPR058846">
    <property type="entry name" value="PAS-like"/>
</dbReference>
<feature type="domain" description="PAS" evidence="7">
    <location>
        <begin position="840"/>
        <end position="910"/>
    </location>
</feature>
<dbReference type="NCBIfam" id="TIGR00229">
    <property type="entry name" value="sensory_box"/>
    <property type="match status" value="1"/>
</dbReference>
<dbReference type="PRINTS" id="PR00344">
    <property type="entry name" value="BCTRLSENSOR"/>
</dbReference>
<dbReference type="InterPro" id="IPR036097">
    <property type="entry name" value="HisK_dim/P_sf"/>
</dbReference>
<dbReference type="PROSITE" id="PS50112">
    <property type="entry name" value="PAS"/>
    <property type="match status" value="1"/>
</dbReference>
<keyword evidence="3" id="KW-0175">Coiled coil</keyword>
<keyword evidence="1 2" id="KW-0597">Phosphoprotein</keyword>
<feature type="coiled-coil region" evidence="3">
    <location>
        <begin position="802"/>
        <end position="829"/>
    </location>
</feature>
<dbReference type="InterPro" id="IPR004358">
    <property type="entry name" value="Sig_transdc_His_kin-like_C"/>
</dbReference>
<evidence type="ECO:0000256" key="4">
    <source>
        <dbReference type="SAM" id="MobiDB-lite"/>
    </source>
</evidence>
<evidence type="ECO:0000259" key="7">
    <source>
        <dbReference type="PROSITE" id="PS50112"/>
    </source>
</evidence>
<dbReference type="PANTHER" id="PTHR43719:SF30">
    <property type="entry name" value="TWO-COMPONENT SYSTEM RESPONSE REGULATOR"/>
    <property type="match status" value="1"/>
</dbReference>
<feature type="modified residue" description="4-aspartylphosphate" evidence="2">
    <location>
        <position position="1399"/>
    </location>
</feature>
<dbReference type="InterPro" id="IPR036890">
    <property type="entry name" value="HATPase_C_sf"/>
</dbReference>
<dbReference type="Pfam" id="PF13188">
    <property type="entry name" value="PAS_8"/>
    <property type="match status" value="1"/>
</dbReference>
<dbReference type="SUPFAM" id="SSF52172">
    <property type="entry name" value="CheY-like"/>
    <property type="match status" value="1"/>
</dbReference>
<dbReference type="Proteomes" id="UP001239445">
    <property type="component" value="Unassembled WGS sequence"/>
</dbReference>
<evidence type="ECO:0000256" key="3">
    <source>
        <dbReference type="SAM" id="Coils"/>
    </source>
</evidence>
<dbReference type="Pfam" id="PF26131">
    <property type="entry name" value="PAS-like"/>
    <property type="match status" value="1"/>
</dbReference>
<feature type="domain" description="Response regulatory" evidence="6">
    <location>
        <begin position="1320"/>
        <end position="1470"/>
    </location>
</feature>
<protein>
    <submittedName>
        <fullName evidence="8">Uncharacterized protein</fullName>
    </submittedName>
</protein>
<feature type="domain" description="Histidine kinase" evidence="5">
    <location>
        <begin position="989"/>
        <end position="1261"/>
    </location>
</feature>
<name>A0AAJ0B6D2_9PEZI</name>
<feature type="region of interest" description="Disordered" evidence="4">
    <location>
        <begin position="1"/>
        <end position="70"/>
    </location>
</feature>
<dbReference type="InterPro" id="IPR003594">
    <property type="entry name" value="HATPase_dom"/>
</dbReference>
<dbReference type="SMART" id="SM00387">
    <property type="entry name" value="HATPase_c"/>
    <property type="match status" value="1"/>
</dbReference>
<keyword evidence="9" id="KW-1185">Reference proteome</keyword>
<dbReference type="SMART" id="SM00448">
    <property type="entry name" value="REC"/>
    <property type="match status" value="1"/>
</dbReference>
<feature type="region of interest" description="Disordered" evidence="4">
    <location>
        <begin position="1265"/>
        <end position="1302"/>
    </location>
</feature>
<dbReference type="Gene3D" id="3.40.50.2300">
    <property type="match status" value="1"/>
</dbReference>
<sequence length="1479" mass="163755">MKLEKPDHSQVPSEAPRGPGSSFTALPSPGSPVAWAPLLEPPPAASDPEACSRPGLHRRPSSYPLRYPDSRYFGTRTAEKLRYDLTSLETSHSFFGFDQVPPASEPLWPPTPSSSVNAPLTEETALHTGKRPSTAEKRMTPTFESPPKKPRLVAPGSLSLPLTQAQDDLEADGADLISPRFYSHHPGTLSDRAPRYKPLDVTTAAIMSAARDPPEGITTLRLPKGQISAANVASPARSSGTPGSWSSVDQPSTMSRSLEGRSLSSPSQLLQGLGLAEFLEHDARPTFIIDLDDTANFEPGTLHMIYVNASLRSSPGILAPLQADTTDPEHPPQFSRFREWIATTSTEKGSESAGPESVEYAGTKWTCSTLRRRFRFVCGLAAVSTPTPTSLTEKMGPKSRSSEGDYFGAMASSPGTCGGSTSELSSRPGTAMDESTTPFDDPDPPPQFHTTFDWTKIPLDDPNLSAHHRLARSIDWAATPLGPVEDWPADLRIMSNMIMGSPHPAAMYWGQDHVAIYNEAYTTLAGSKHPHLMGKRYEDAWPEIWQDIAPIMKAAWHNGDATMKYDDLLFLTRQGFLEETFFNWALIPLVGADGRVVAIFNPAFENTRRKISERRMLTLREIGVMTSQARDVRGFWSQVRKGLQYNEFDVPFALIYSVDDGNDSDVSSMHSASFHGPPRILLEGSIGVPEGHRIAVPAMDLKSSNEGLGRYMRESLSCPTEPIVLSESDGSLPTDLLDDLAWGGYGDRCRTIVVFPVHPTTAGESVVGFIALGVNPRRPYDSDYRLFVNLLSRQLATSMASVVLLEEEVKGRQREARLAEQDRQQLSQQLHLRTQEAVESEYRFTKMAEFGPVGMFITDGSGHITYCNEKWWEISGHNRSPSTLDAWMESIRDEDRSGVENAWRRLVEEKAAVTHEFRFRGSRRLQDGHSVDNWALMSAYPETDEHGVLKSIFGCMTDISQQKWAEDFQKQRRDEAVELKRQQENFIDITSHEMRNPLSAILQCADEITSSLNQYRVGDPSSYGPNKLNILIDSCMEAANTISLCASHQKRIVDDILTLSKLDSNLLLVTPVDVQPVTVVQNVLRMFESELNSNDIKGQFRVEQSYQDLAVDWAKLDPSRLRQVLINLMTNAIKFTQGRPTRSITISLGASKDAASEGLAYIPLRRPDQDDVTEGEDWADGEKLNLHVAVTDTGPGLDDDEKKILFQRFSQVSPRTHVQYGGSGLGLFICRTLTEMQGGQIGVRSRKGEGSTFAFYIKIRRADNPQPDRLAEMPTPRMSPAKLSTVPSPQQLSRSSSAGEIIPPQVGLEPAATNLGRMWDVLIVEDNLVNQKVLQRQLQLSGNNTSVANHGGEALEALRRSRFWDEERALMKGITPLSHLPSGTGGDTERRNISVILMDLEMPVMDGMSCTSEIRKLESDGIITHHIPIIAVTAYARPEQVENAKAAGVDDVISKPFRIPELMPKIEELVLRYNMQPHL</sequence>
<reference evidence="8" key="1">
    <citation type="submission" date="2023-06" db="EMBL/GenBank/DDBJ databases">
        <title>Genome-scale phylogeny and comparative genomics of the fungal order Sordariales.</title>
        <authorList>
            <consortium name="Lawrence Berkeley National Laboratory"/>
            <person name="Hensen N."/>
            <person name="Bonometti L."/>
            <person name="Westerberg I."/>
            <person name="Brannstrom I.O."/>
            <person name="Guillou S."/>
            <person name="Cros-Aarteil S."/>
            <person name="Calhoun S."/>
            <person name="Haridas S."/>
            <person name="Kuo A."/>
            <person name="Mondo S."/>
            <person name="Pangilinan J."/>
            <person name="Riley R."/>
            <person name="Labutti K."/>
            <person name="Andreopoulos B."/>
            <person name="Lipzen A."/>
            <person name="Chen C."/>
            <person name="Yanf M."/>
            <person name="Daum C."/>
            <person name="Ng V."/>
            <person name="Clum A."/>
            <person name="Steindorff A."/>
            <person name="Ohm R."/>
            <person name="Martin F."/>
            <person name="Silar P."/>
            <person name="Natvig D."/>
            <person name="Lalanne C."/>
            <person name="Gautier V."/>
            <person name="Ament-Velasquez S.L."/>
            <person name="Kruys A."/>
            <person name="Hutchinson M.I."/>
            <person name="Powell A.J."/>
            <person name="Barry K."/>
            <person name="Miller A.N."/>
            <person name="Grigoriev I.V."/>
            <person name="Debuchy R."/>
            <person name="Gladieux P."/>
            <person name="Thoren M.H."/>
            <person name="Johannesson H."/>
        </authorList>
    </citation>
    <scope>NUCLEOTIDE SEQUENCE</scope>
    <source>
        <strain evidence="8">PSN4</strain>
    </source>
</reference>
<dbReference type="SUPFAM" id="SSF55785">
    <property type="entry name" value="PYP-like sensor domain (PAS domain)"/>
    <property type="match status" value="1"/>
</dbReference>
<dbReference type="EMBL" id="MU839839">
    <property type="protein sequence ID" value="KAK1752528.1"/>
    <property type="molecule type" value="Genomic_DNA"/>
</dbReference>